<feature type="transmembrane region" description="Helical" evidence="1">
    <location>
        <begin position="124"/>
        <end position="150"/>
    </location>
</feature>
<protein>
    <submittedName>
        <fullName evidence="2 3">Uncharacterized protein</fullName>
    </submittedName>
</protein>
<keyword evidence="1" id="KW-0472">Membrane</keyword>
<reference evidence="3" key="3">
    <citation type="submission" date="2015-06" db="UniProtKB">
        <authorList>
            <consortium name="EnsemblMetazoa"/>
        </authorList>
    </citation>
    <scope>IDENTIFICATION</scope>
</reference>
<keyword evidence="4" id="KW-1185">Reference proteome</keyword>
<feature type="transmembrane region" description="Helical" evidence="1">
    <location>
        <begin position="157"/>
        <end position="180"/>
    </location>
</feature>
<dbReference type="RefSeq" id="XP_009019923.1">
    <property type="nucleotide sequence ID" value="XM_009021675.1"/>
</dbReference>
<dbReference type="PANTHER" id="PTHR21284:SF12">
    <property type="entry name" value="EG:80H7.2 PROTEIN"/>
    <property type="match status" value="1"/>
</dbReference>
<gene>
    <name evidence="3" type="primary">20211008</name>
    <name evidence="2" type="ORF">HELRODRAFT_188730</name>
</gene>
<dbReference type="KEGG" id="hro:HELRODRAFT_188730"/>
<dbReference type="AlphaFoldDB" id="T1FQB1"/>
<evidence type="ECO:0000313" key="4">
    <source>
        <dbReference type="Proteomes" id="UP000015101"/>
    </source>
</evidence>
<dbReference type="Gene3D" id="1.20.140.150">
    <property type="match status" value="1"/>
</dbReference>
<name>T1FQB1_HELRO</name>
<dbReference type="EMBL" id="KB096742">
    <property type="protein sequence ID" value="ESO02515.1"/>
    <property type="molecule type" value="Genomic_DNA"/>
</dbReference>
<reference evidence="4" key="1">
    <citation type="submission" date="2012-12" db="EMBL/GenBank/DDBJ databases">
        <authorList>
            <person name="Hellsten U."/>
            <person name="Grimwood J."/>
            <person name="Chapman J.A."/>
            <person name="Shapiro H."/>
            <person name="Aerts A."/>
            <person name="Otillar R.P."/>
            <person name="Terry A.Y."/>
            <person name="Boore J.L."/>
            <person name="Simakov O."/>
            <person name="Marletaz F."/>
            <person name="Cho S.-J."/>
            <person name="Edsinger-Gonzales E."/>
            <person name="Havlak P."/>
            <person name="Kuo D.-H."/>
            <person name="Larsson T."/>
            <person name="Lv J."/>
            <person name="Arendt D."/>
            <person name="Savage R."/>
            <person name="Osoegawa K."/>
            <person name="de Jong P."/>
            <person name="Lindberg D.R."/>
            <person name="Seaver E.C."/>
            <person name="Weisblat D.A."/>
            <person name="Putnam N.H."/>
            <person name="Grigoriev I.V."/>
            <person name="Rokhsar D.S."/>
        </authorList>
    </citation>
    <scope>NUCLEOTIDE SEQUENCE</scope>
</reference>
<dbReference type="EMBL" id="AMQM01000918">
    <property type="status" value="NOT_ANNOTATED_CDS"/>
    <property type="molecule type" value="Genomic_DNA"/>
</dbReference>
<organism evidence="3 4">
    <name type="scientific">Helobdella robusta</name>
    <name type="common">Californian leech</name>
    <dbReference type="NCBI Taxonomy" id="6412"/>
    <lineage>
        <taxon>Eukaryota</taxon>
        <taxon>Metazoa</taxon>
        <taxon>Spiralia</taxon>
        <taxon>Lophotrochozoa</taxon>
        <taxon>Annelida</taxon>
        <taxon>Clitellata</taxon>
        <taxon>Hirudinea</taxon>
        <taxon>Rhynchobdellida</taxon>
        <taxon>Glossiphoniidae</taxon>
        <taxon>Helobdella</taxon>
    </lineage>
</organism>
<dbReference type="InParanoid" id="T1FQB1"/>
<accession>T1FQB1</accession>
<dbReference type="Proteomes" id="UP000015101">
    <property type="component" value="Unassembled WGS sequence"/>
</dbReference>
<proteinExistence type="predicted"/>
<evidence type="ECO:0000256" key="1">
    <source>
        <dbReference type="SAM" id="Phobius"/>
    </source>
</evidence>
<dbReference type="EnsemblMetazoa" id="HelroT188730">
    <property type="protein sequence ID" value="HelroP188730"/>
    <property type="gene ID" value="HelroG188730"/>
</dbReference>
<feature type="transmembrane region" description="Helical" evidence="1">
    <location>
        <begin position="42"/>
        <end position="68"/>
    </location>
</feature>
<reference evidence="2 4" key="2">
    <citation type="journal article" date="2013" name="Nature">
        <title>Insights into bilaterian evolution from three spiralian genomes.</title>
        <authorList>
            <person name="Simakov O."/>
            <person name="Marletaz F."/>
            <person name="Cho S.J."/>
            <person name="Edsinger-Gonzales E."/>
            <person name="Havlak P."/>
            <person name="Hellsten U."/>
            <person name="Kuo D.H."/>
            <person name="Larsson T."/>
            <person name="Lv J."/>
            <person name="Arendt D."/>
            <person name="Savage R."/>
            <person name="Osoegawa K."/>
            <person name="de Jong P."/>
            <person name="Grimwood J."/>
            <person name="Chapman J.A."/>
            <person name="Shapiro H."/>
            <person name="Aerts A."/>
            <person name="Otillar R.P."/>
            <person name="Terry A.Y."/>
            <person name="Boore J.L."/>
            <person name="Grigoriev I.V."/>
            <person name="Lindberg D.R."/>
            <person name="Seaver E.C."/>
            <person name="Weisblat D.A."/>
            <person name="Putnam N.H."/>
            <person name="Rokhsar D.S."/>
        </authorList>
    </citation>
    <scope>NUCLEOTIDE SEQUENCE</scope>
</reference>
<dbReference type="HOGENOM" id="CLU_1116776_0_0_1"/>
<sequence>MSTKADSSRNDASMGSIGFMISTPEPTVPTGKPSYMKNKFSVLNIISFILFILVLIFVLVSLVSPYWMVMREPWIERLLVPKQFQIDPEKHSAWIGLYSACNTENNCNSGTPYETKGWFRAAQITYAMGFVIMLLAFVVQCMYLCCLVYIKLPNYKIIFIVAIILLIGAIFCSVGLGLFGSMTLTDGLLTPMSLNGPGGVLTWAFFLGIVGTSLAGITSLIFLIDGMVQAKKAEDNEPVSMYMSKTSNA</sequence>
<evidence type="ECO:0000313" key="3">
    <source>
        <dbReference type="EnsemblMetazoa" id="HelroP188730"/>
    </source>
</evidence>
<keyword evidence="1" id="KW-1133">Transmembrane helix</keyword>
<dbReference type="GeneID" id="20211008"/>
<dbReference type="OrthoDB" id="8183827at2759"/>
<feature type="transmembrane region" description="Helical" evidence="1">
    <location>
        <begin position="200"/>
        <end position="224"/>
    </location>
</feature>
<evidence type="ECO:0000313" key="2">
    <source>
        <dbReference type="EMBL" id="ESO02515.1"/>
    </source>
</evidence>
<keyword evidence="1" id="KW-0812">Transmembrane</keyword>
<dbReference type="CTD" id="20211008"/>
<dbReference type="PANTHER" id="PTHR21284">
    <property type="entry name" value="EG:80H7.2 PROTEIN"/>
    <property type="match status" value="1"/>
</dbReference>